<dbReference type="Proteomes" id="UP000219329">
    <property type="component" value="Unassembled WGS sequence"/>
</dbReference>
<feature type="transmembrane region" description="Helical" evidence="1">
    <location>
        <begin position="43"/>
        <end position="67"/>
    </location>
</feature>
<organism evidence="2 3">
    <name type="scientific">OM182 bacterium MED-G28</name>
    <dbReference type="NCBI Taxonomy" id="1986256"/>
    <lineage>
        <taxon>Bacteria</taxon>
        <taxon>Pseudomonadati</taxon>
        <taxon>Pseudomonadota</taxon>
        <taxon>Gammaproteobacteria</taxon>
        <taxon>OMG group</taxon>
        <taxon>OM182 clade</taxon>
    </lineage>
</organism>
<keyword evidence="1" id="KW-0472">Membrane</keyword>
<proteinExistence type="predicted"/>
<keyword evidence="1" id="KW-0812">Transmembrane</keyword>
<comment type="caution">
    <text evidence="2">The sequence shown here is derived from an EMBL/GenBank/DDBJ whole genome shotgun (WGS) entry which is preliminary data.</text>
</comment>
<evidence type="ECO:0000313" key="3">
    <source>
        <dbReference type="Proteomes" id="UP000219329"/>
    </source>
</evidence>
<gene>
    <name evidence="2" type="ORF">CNF02_12905</name>
</gene>
<sequence>MKNSWGKVLAKWMSLLGLLVGLIYSIGGLIVDLLTIGLNAGTAMAFGAIIILPVLCGILGIIVGYLAELITIIAKKYL</sequence>
<evidence type="ECO:0000256" key="1">
    <source>
        <dbReference type="SAM" id="Phobius"/>
    </source>
</evidence>
<dbReference type="AlphaFoldDB" id="A0A2A5W766"/>
<name>A0A2A5W766_9GAMM</name>
<protein>
    <submittedName>
        <fullName evidence="2">Uncharacterized protein</fullName>
    </submittedName>
</protein>
<reference evidence="2 3" key="1">
    <citation type="submission" date="2017-08" db="EMBL/GenBank/DDBJ databases">
        <title>Fine stratification of microbial communities through a metagenomic profile of the photic zone.</title>
        <authorList>
            <person name="Haro-Moreno J.M."/>
            <person name="Lopez-Perez M."/>
            <person name="De La Torre J."/>
            <person name="Picazo A."/>
            <person name="Camacho A."/>
            <person name="Rodriguez-Valera F."/>
        </authorList>
    </citation>
    <scope>NUCLEOTIDE SEQUENCE [LARGE SCALE GENOMIC DNA]</scope>
    <source>
        <strain evidence="2">MED-G28</strain>
    </source>
</reference>
<feature type="transmembrane region" description="Helical" evidence="1">
    <location>
        <begin position="12"/>
        <end position="31"/>
    </location>
</feature>
<evidence type="ECO:0000313" key="2">
    <source>
        <dbReference type="EMBL" id="PDH32123.1"/>
    </source>
</evidence>
<accession>A0A2A5W766</accession>
<dbReference type="EMBL" id="NTJZ01000022">
    <property type="protein sequence ID" value="PDH32123.1"/>
    <property type="molecule type" value="Genomic_DNA"/>
</dbReference>
<keyword evidence="1" id="KW-1133">Transmembrane helix</keyword>